<dbReference type="Gramene" id="CDY65055">
    <property type="protein sequence ID" value="CDY65055"/>
    <property type="gene ID" value="GSBRNA2T00044100001"/>
</dbReference>
<reference evidence="1 2" key="1">
    <citation type="journal article" date="2014" name="Science">
        <title>Plant genetics. Early allopolyploid evolution in the post-Neolithic Brassica napus oilseed genome.</title>
        <authorList>
            <person name="Chalhoub B."/>
            <person name="Denoeud F."/>
            <person name="Liu S."/>
            <person name="Parkin I.A."/>
            <person name="Tang H."/>
            <person name="Wang X."/>
            <person name="Chiquet J."/>
            <person name="Belcram H."/>
            <person name="Tong C."/>
            <person name="Samans B."/>
            <person name="Correa M."/>
            <person name="Da Silva C."/>
            <person name="Just J."/>
            <person name="Falentin C."/>
            <person name="Koh C.S."/>
            <person name="Le Clainche I."/>
            <person name="Bernard M."/>
            <person name="Bento P."/>
            <person name="Noel B."/>
            <person name="Labadie K."/>
            <person name="Alberti A."/>
            <person name="Charles M."/>
            <person name="Arnaud D."/>
            <person name="Guo H."/>
            <person name="Daviaud C."/>
            <person name="Alamery S."/>
            <person name="Jabbari K."/>
            <person name="Zhao M."/>
            <person name="Edger P.P."/>
            <person name="Chelaifa H."/>
            <person name="Tack D."/>
            <person name="Lassalle G."/>
            <person name="Mestiri I."/>
            <person name="Schnel N."/>
            <person name="Le Paslier M.C."/>
            <person name="Fan G."/>
            <person name="Renault V."/>
            <person name="Bayer P.E."/>
            <person name="Golicz A.A."/>
            <person name="Manoli S."/>
            <person name="Lee T.H."/>
            <person name="Thi V.H."/>
            <person name="Chalabi S."/>
            <person name="Hu Q."/>
            <person name="Fan C."/>
            <person name="Tollenaere R."/>
            <person name="Lu Y."/>
            <person name="Battail C."/>
            <person name="Shen J."/>
            <person name="Sidebottom C.H."/>
            <person name="Wang X."/>
            <person name="Canaguier A."/>
            <person name="Chauveau A."/>
            <person name="Berard A."/>
            <person name="Deniot G."/>
            <person name="Guan M."/>
            <person name="Liu Z."/>
            <person name="Sun F."/>
            <person name="Lim Y.P."/>
            <person name="Lyons E."/>
            <person name="Town C.D."/>
            <person name="Bancroft I."/>
            <person name="Wang X."/>
            <person name="Meng J."/>
            <person name="Ma J."/>
            <person name="Pires J.C."/>
            <person name="King G.J."/>
            <person name="Brunel D."/>
            <person name="Delourme R."/>
            <person name="Renard M."/>
            <person name="Aury J.M."/>
            <person name="Adams K.L."/>
            <person name="Batley J."/>
            <person name="Snowdon R.J."/>
            <person name="Tost J."/>
            <person name="Edwards D."/>
            <person name="Zhou Y."/>
            <person name="Hua W."/>
            <person name="Sharpe A.G."/>
            <person name="Paterson A.H."/>
            <person name="Guan C."/>
            <person name="Wincker P."/>
        </authorList>
    </citation>
    <scope>NUCLEOTIDE SEQUENCE [LARGE SCALE GENOMIC DNA]</scope>
    <source>
        <strain evidence="2">cv. Darmor-bzh</strain>
    </source>
</reference>
<name>A0A078JF01_BRANA</name>
<protein>
    <submittedName>
        <fullName evidence="1">BnaC09g53270D protein</fullName>
    </submittedName>
</protein>
<accession>A0A078JF01</accession>
<evidence type="ECO:0000313" key="1">
    <source>
        <dbReference type="EMBL" id="CDY65055.1"/>
    </source>
</evidence>
<proteinExistence type="predicted"/>
<dbReference type="PaxDb" id="3708-A0A078JF01"/>
<dbReference type="Proteomes" id="UP000028999">
    <property type="component" value="Unassembled WGS sequence"/>
</dbReference>
<evidence type="ECO:0000313" key="2">
    <source>
        <dbReference type="Proteomes" id="UP000028999"/>
    </source>
</evidence>
<keyword evidence="2" id="KW-1185">Reference proteome</keyword>
<sequence>MKTLKDIYINRLRNLRLKHR</sequence>
<dbReference type="AlphaFoldDB" id="A0A078JF01"/>
<dbReference type="EMBL" id="LK034643">
    <property type="protein sequence ID" value="CDY65055.1"/>
    <property type="molecule type" value="Genomic_DNA"/>
</dbReference>
<organism evidence="1 2">
    <name type="scientific">Brassica napus</name>
    <name type="common">Rape</name>
    <dbReference type="NCBI Taxonomy" id="3708"/>
    <lineage>
        <taxon>Eukaryota</taxon>
        <taxon>Viridiplantae</taxon>
        <taxon>Streptophyta</taxon>
        <taxon>Embryophyta</taxon>
        <taxon>Tracheophyta</taxon>
        <taxon>Spermatophyta</taxon>
        <taxon>Magnoliopsida</taxon>
        <taxon>eudicotyledons</taxon>
        <taxon>Gunneridae</taxon>
        <taxon>Pentapetalae</taxon>
        <taxon>rosids</taxon>
        <taxon>malvids</taxon>
        <taxon>Brassicales</taxon>
        <taxon>Brassicaceae</taxon>
        <taxon>Brassiceae</taxon>
        <taxon>Brassica</taxon>
    </lineage>
</organism>
<gene>
    <name evidence="1" type="primary">BnaC09g53270D</name>
    <name evidence="1" type="ORF">GSBRNA2T00044100001</name>
</gene>